<evidence type="ECO:0000256" key="9">
    <source>
        <dbReference type="ARBA" id="ARBA00041103"/>
    </source>
</evidence>
<sequence>MATKIRSSLAAKNQTSMKSNNTRKNELGKSEQVDKFDEAVQSYNSDQVDQLSNNGNSLIATLIICVAGIYSSFLIWSILQEKISTTTYKNSERFNSPLFVNTIQSFFACAVGSIYLSIKSKKFTTPLSIFVEDGSKKLDFQVLQKFLVIATAQSLSSPISYKSLKHLNYLVFLLSKSCKLIPVMMVQFLVFGKKFPPHKYMVVGIITTGILIFTLSSSSSSKKGKADSNGDGAHLMSGINFLTCILTASYTFLATDDLNYSMTFISENPAVLSNILLYGLCGAIGQIFIFITLEKFDSIVLVTVTVTRKMFSMILSVLLFGHAINFKQWFGISLVFSGIVFEE</sequence>
<proteinExistence type="inferred from homology"/>
<gene>
    <name evidence="13" type="ORF">PACTADRAFT_51305</name>
</gene>
<keyword evidence="5 11" id="KW-0812">Transmembrane</keyword>
<dbReference type="Pfam" id="PF08449">
    <property type="entry name" value="UAA"/>
    <property type="match status" value="1"/>
</dbReference>
<evidence type="ECO:0000256" key="5">
    <source>
        <dbReference type="ARBA" id="ARBA00022692"/>
    </source>
</evidence>
<evidence type="ECO:0000313" key="14">
    <source>
        <dbReference type="Proteomes" id="UP000094236"/>
    </source>
</evidence>
<evidence type="ECO:0000256" key="2">
    <source>
        <dbReference type="ARBA" id="ARBA00010694"/>
    </source>
</evidence>
<dbReference type="GO" id="GO:0000139">
    <property type="term" value="C:Golgi membrane"/>
    <property type="evidence" value="ECO:0007669"/>
    <property type="project" value="TreeGrafter"/>
</dbReference>
<feature type="transmembrane region" description="Helical" evidence="11">
    <location>
        <begin position="169"/>
        <end position="191"/>
    </location>
</feature>
<dbReference type="Proteomes" id="UP000094236">
    <property type="component" value="Unassembled WGS sequence"/>
</dbReference>
<feature type="transmembrane region" description="Helical" evidence="11">
    <location>
        <begin position="235"/>
        <end position="255"/>
    </location>
</feature>
<dbReference type="GO" id="GO:0005789">
    <property type="term" value="C:endoplasmic reticulum membrane"/>
    <property type="evidence" value="ECO:0007669"/>
    <property type="project" value="UniProtKB-SubCell"/>
</dbReference>
<evidence type="ECO:0000256" key="10">
    <source>
        <dbReference type="SAM" id="MobiDB-lite"/>
    </source>
</evidence>
<evidence type="ECO:0000256" key="8">
    <source>
        <dbReference type="ARBA" id="ARBA00023136"/>
    </source>
</evidence>
<protein>
    <recommendedName>
        <fullName evidence="9">UDP-galactose transporter homolog 1</fullName>
    </recommendedName>
</protein>
<keyword evidence="3" id="KW-0813">Transport</keyword>
<comment type="subcellular location">
    <subcellularLocation>
        <location evidence="1">Endoplasmic reticulum membrane</location>
        <topology evidence="1">Multi-pass membrane protein</topology>
    </subcellularLocation>
</comment>
<dbReference type="InterPro" id="IPR000620">
    <property type="entry name" value="EamA_dom"/>
</dbReference>
<dbReference type="STRING" id="669874.A0A1E4TRW1"/>
<feature type="compositionally biased region" description="Polar residues" evidence="10">
    <location>
        <begin position="10"/>
        <end position="22"/>
    </location>
</feature>
<keyword evidence="8 11" id="KW-0472">Membrane</keyword>
<dbReference type="InterPro" id="IPR037185">
    <property type="entry name" value="EmrE-like"/>
</dbReference>
<evidence type="ECO:0000256" key="1">
    <source>
        <dbReference type="ARBA" id="ARBA00004477"/>
    </source>
</evidence>
<comment type="similarity">
    <text evidence="2">Belongs to the nucleotide-sugar transporter family. SLC35B subfamily.</text>
</comment>
<dbReference type="GO" id="GO:0005459">
    <property type="term" value="F:UDP-galactose transmembrane transporter activity"/>
    <property type="evidence" value="ECO:0007669"/>
    <property type="project" value="EnsemblFungi"/>
</dbReference>
<dbReference type="GO" id="GO:0005460">
    <property type="term" value="F:UDP-glucose transmembrane transporter activity"/>
    <property type="evidence" value="ECO:0007669"/>
    <property type="project" value="TreeGrafter"/>
</dbReference>
<reference evidence="14" key="1">
    <citation type="submission" date="2016-05" db="EMBL/GenBank/DDBJ databases">
        <title>Comparative genomics of biotechnologically important yeasts.</title>
        <authorList>
            <consortium name="DOE Joint Genome Institute"/>
            <person name="Riley R."/>
            <person name="Haridas S."/>
            <person name="Wolfe K.H."/>
            <person name="Lopes M.R."/>
            <person name="Hittinger C.T."/>
            <person name="Goker M."/>
            <person name="Salamov A."/>
            <person name="Wisecaver J."/>
            <person name="Long T.M."/>
            <person name="Aerts A.L."/>
            <person name="Barry K."/>
            <person name="Choi C."/>
            <person name="Clum A."/>
            <person name="Coughlan A.Y."/>
            <person name="Deshpande S."/>
            <person name="Douglass A.P."/>
            <person name="Hanson S.J."/>
            <person name="Klenk H.-P."/>
            <person name="Labutti K."/>
            <person name="Lapidus A."/>
            <person name="Lindquist E."/>
            <person name="Lipzen A."/>
            <person name="Meier-Kolthoff J.P."/>
            <person name="Ohm R.A."/>
            <person name="Otillar R.P."/>
            <person name="Pangilinan J."/>
            <person name="Peng Y."/>
            <person name="Rokas A."/>
            <person name="Rosa C.A."/>
            <person name="Scheuner C."/>
            <person name="Sibirny A.A."/>
            <person name="Slot J.C."/>
            <person name="Stielow J.B."/>
            <person name="Sun H."/>
            <person name="Kurtzman C.P."/>
            <person name="Blackwell M."/>
            <person name="Grigoriev I.V."/>
            <person name="Jeffries T.W."/>
        </authorList>
    </citation>
    <scope>NUCLEOTIDE SEQUENCE [LARGE SCALE GENOMIC DNA]</scope>
    <source>
        <strain evidence="14">NRRL Y-2460</strain>
    </source>
</reference>
<evidence type="ECO:0000256" key="7">
    <source>
        <dbReference type="ARBA" id="ARBA00022989"/>
    </source>
</evidence>
<feature type="transmembrane region" description="Helical" evidence="11">
    <location>
        <begin position="58"/>
        <end position="78"/>
    </location>
</feature>
<feature type="transmembrane region" description="Helical" evidence="11">
    <location>
        <begin position="275"/>
        <end position="293"/>
    </location>
</feature>
<dbReference type="AlphaFoldDB" id="A0A1E4TRW1"/>
<dbReference type="OrthoDB" id="1601at2759"/>
<feature type="transmembrane region" description="Helical" evidence="11">
    <location>
        <begin position="98"/>
        <end position="118"/>
    </location>
</feature>
<dbReference type="Gene3D" id="1.10.3730.20">
    <property type="match status" value="1"/>
</dbReference>
<evidence type="ECO:0000256" key="11">
    <source>
        <dbReference type="SAM" id="Phobius"/>
    </source>
</evidence>
<evidence type="ECO:0000256" key="6">
    <source>
        <dbReference type="ARBA" id="ARBA00022824"/>
    </source>
</evidence>
<keyword evidence="4" id="KW-0762">Sugar transport</keyword>
<evidence type="ECO:0000313" key="13">
    <source>
        <dbReference type="EMBL" id="ODV94476.1"/>
    </source>
</evidence>
<feature type="transmembrane region" description="Helical" evidence="11">
    <location>
        <begin position="197"/>
        <end position="215"/>
    </location>
</feature>
<dbReference type="PANTHER" id="PTHR10778:SF10">
    <property type="entry name" value="SOLUTE CARRIER FAMILY 35 MEMBER B1"/>
    <property type="match status" value="1"/>
</dbReference>
<organism evidence="13 14">
    <name type="scientific">Pachysolen tannophilus NRRL Y-2460</name>
    <dbReference type="NCBI Taxonomy" id="669874"/>
    <lineage>
        <taxon>Eukaryota</taxon>
        <taxon>Fungi</taxon>
        <taxon>Dikarya</taxon>
        <taxon>Ascomycota</taxon>
        <taxon>Saccharomycotina</taxon>
        <taxon>Pichiomycetes</taxon>
        <taxon>Pachysolenaceae</taxon>
        <taxon>Pachysolen</taxon>
    </lineage>
</organism>
<dbReference type="GO" id="GO:0120112">
    <property type="term" value="P:UDP-glucose transmembrane transport into endoplasmic reticulum"/>
    <property type="evidence" value="ECO:0007669"/>
    <property type="project" value="EnsemblFungi"/>
</dbReference>
<keyword evidence="7 11" id="KW-1133">Transmembrane helix</keyword>
<keyword evidence="14" id="KW-1185">Reference proteome</keyword>
<dbReference type="InterPro" id="IPR013657">
    <property type="entry name" value="SCL35B1-4/HUT1"/>
</dbReference>
<keyword evidence="6" id="KW-0256">Endoplasmic reticulum</keyword>
<dbReference type="Pfam" id="PF00892">
    <property type="entry name" value="EamA"/>
    <property type="match status" value="1"/>
</dbReference>
<feature type="region of interest" description="Disordered" evidence="10">
    <location>
        <begin position="1"/>
        <end position="30"/>
    </location>
</feature>
<name>A0A1E4TRW1_PACTA</name>
<evidence type="ECO:0000259" key="12">
    <source>
        <dbReference type="Pfam" id="PF00892"/>
    </source>
</evidence>
<evidence type="ECO:0000256" key="4">
    <source>
        <dbReference type="ARBA" id="ARBA00022597"/>
    </source>
</evidence>
<feature type="domain" description="EamA" evidence="12">
    <location>
        <begin position="265"/>
        <end position="341"/>
    </location>
</feature>
<accession>A0A1E4TRW1</accession>
<dbReference type="PANTHER" id="PTHR10778">
    <property type="entry name" value="SOLUTE CARRIER FAMILY 35 MEMBER B"/>
    <property type="match status" value="1"/>
</dbReference>
<evidence type="ECO:0000256" key="3">
    <source>
        <dbReference type="ARBA" id="ARBA00022448"/>
    </source>
</evidence>
<dbReference type="EMBL" id="KV454016">
    <property type="protein sequence ID" value="ODV94476.1"/>
    <property type="molecule type" value="Genomic_DNA"/>
</dbReference>
<dbReference type="SUPFAM" id="SSF103481">
    <property type="entry name" value="Multidrug resistance efflux transporter EmrE"/>
    <property type="match status" value="1"/>
</dbReference>